<dbReference type="Proteomes" id="UP000290560">
    <property type="component" value="Unassembled WGS sequence"/>
</dbReference>
<accession>A0A445MK04</accession>
<name>A0A445MK04_ENSVE</name>
<gene>
    <name evidence="2" type="ORF">BHM03_00039270</name>
</gene>
<reference evidence="2" key="1">
    <citation type="journal article" date="2018" name="Data Brief">
        <title>Genome sequence data from 17 accessions of Ensete ventricosum, a staple food crop for millions in Ethiopia.</title>
        <authorList>
            <person name="Yemataw Z."/>
            <person name="Muzemil S."/>
            <person name="Ambachew D."/>
            <person name="Tripathi L."/>
            <person name="Tesfaye K."/>
            <person name="Chala A."/>
            <person name="Farbos A."/>
            <person name="O'Neill P."/>
            <person name="Moore K."/>
            <person name="Grant M."/>
            <person name="Studholme D.J."/>
        </authorList>
    </citation>
    <scope>NUCLEOTIDE SEQUENCE [LARGE SCALE GENOMIC DNA]</scope>
    <source>
        <tissue evidence="2">Leaf</tissue>
    </source>
</reference>
<dbReference type="EMBL" id="KV876311">
    <property type="protein sequence ID" value="RZR74607.1"/>
    <property type="molecule type" value="Genomic_DNA"/>
</dbReference>
<feature type="region of interest" description="Disordered" evidence="1">
    <location>
        <begin position="65"/>
        <end position="108"/>
    </location>
</feature>
<protein>
    <submittedName>
        <fullName evidence="2">Uncharacterized protein</fullName>
    </submittedName>
</protein>
<organism evidence="2">
    <name type="scientific">Ensete ventricosum</name>
    <name type="common">Abyssinian banana</name>
    <name type="synonym">Musa ensete</name>
    <dbReference type="NCBI Taxonomy" id="4639"/>
    <lineage>
        <taxon>Eukaryota</taxon>
        <taxon>Viridiplantae</taxon>
        <taxon>Streptophyta</taxon>
        <taxon>Embryophyta</taxon>
        <taxon>Tracheophyta</taxon>
        <taxon>Spermatophyta</taxon>
        <taxon>Magnoliopsida</taxon>
        <taxon>Liliopsida</taxon>
        <taxon>Zingiberales</taxon>
        <taxon>Musaceae</taxon>
        <taxon>Ensete</taxon>
    </lineage>
</organism>
<dbReference type="AlphaFoldDB" id="A0A445MK04"/>
<proteinExistence type="predicted"/>
<feature type="compositionally biased region" description="Basic residues" evidence="1">
    <location>
        <begin position="71"/>
        <end position="82"/>
    </location>
</feature>
<evidence type="ECO:0000313" key="2">
    <source>
        <dbReference type="EMBL" id="RZR74607.1"/>
    </source>
</evidence>
<sequence length="140" mass="15270">MIHHPLRHLNHATISYHYEKQEILRGKRGSDVMTTFTQGRLYATKANLQELLPIGATTRRWSSGRAAAVRGHGRLRPAHRGSRLQGTHKELPPAASPSATRGRSADYKGGGPLAGRLLAGKDNCRLYRGCGGGILRVKEG</sequence>
<evidence type="ECO:0000256" key="1">
    <source>
        <dbReference type="SAM" id="MobiDB-lite"/>
    </source>
</evidence>